<comment type="similarity">
    <text evidence="1 4">Belongs to the prokaryotic/mitochondrial release factor family.</text>
</comment>
<comment type="PTM">
    <text evidence="4">Methylated by PrmC. Methylation increases the termination efficiency of RF2.</text>
</comment>
<evidence type="ECO:0000256" key="3">
    <source>
        <dbReference type="ARBA" id="ARBA00022917"/>
    </source>
</evidence>
<dbReference type="PANTHER" id="PTHR43116">
    <property type="entry name" value="PEPTIDE CHAIN RELEASE FACTOR 2"/>
    <property type="match status" value="1"/>
</dbReference>
<evidence type="ECO:0000256" key="1">
    <source>
        <dbReference type="ARBA" id="ARBA00010835"/>
    </source>
</evidence>
<evidence type="ECO:0000313" key="7">
    <source>
        <dbReference type="EMBL" id="XCH46287.1"/>
    </source>
</evidence>
<protein>
    <recommendedName>
        <fullName evidence="4 5">Peptide chain release factor 2</fullName>
        <shortName evidence="4">RF-2</shortName>
    </recommendedName>
</protein>
<keyword evidence="2 4" id="KW-0488">Methylation</keyword>
<dbReference type="Gene3D" id="3.30.70.1660">
    <property type="match status" value="1"/>
</dbReference>
<dbReference type="InterPro" id="IPR000352">
    <property type="entry name" value="Pep_chain_release_fac_I"/>
</dbReference>
<dbReference type="AlphaFoldDB" id="A0AAU8GYD2"/>
<name>A0AAU8GYD2_9BACT</name>
<organism evidence="7">
    <name type="scientific">Thermodesulfovibrio autotrophicus</name>
    <dbReference type="NCBI Taxonomy" id="3118333"/>
    <lineage>
        <taxon>Bacteria</taxon>
        <taxon>Pseudomonadati</taxon>
        <taxon>Nitrospirota</taxon>
        <taxon>Thermodesulfovibrionia</taxon>
        <taxon>Thermodesulfovibrionales</taxon>
        <taxon>Thermodesulfovibrionaceae</taxon>
        <taxon>Thermodesulfovibrio</taxon>
    </lineage>
</organism>
<dbReference type="GO" id="GO:0005737">
    <property type="term" value="C:cytoplasm"/>
    <property type="evidence" value="ECO:0007669"/>
    <property type="project" value="UniProtKB-SubCell"/>
</dbReference>
<dbReference type="EMBL" id="CP144373">
    <property type="protein sequence ID" value="XCH46287.1"/>
    <property type="molecule type" value="Genomic_DNA"/>
</dbReference>
<dbReference type="Gene3D" id="1.20.58.410">
    <property type="entry name" value="Release factor"/>
    <property type="match status" value="1"/>
</dbReference>
<evidence type="ECO:0000256" key="5">
    <source>
        <dbReference type="NCBIfam" id="TIGR00020"/>
    </source>
</evidence>
<keyword evidence="4" id="KW-0963">Cytoplasm</keyword>
<dbReference type="InterPro" id="IPR005139">
    <property type="entry name" value="PCRF"/>
</dbReference>
<feature type="modified residue" description="N5-methylglutamine" evidence="4">
    <location>
        <position position="253"/>
    </location>
</feature>
<dbReference type="RefSeq" id="WP_353683825.1">
    <property type="nucleotide sequence ID" value="NZ_CP144373.1"/>
</dbReference>
<evidence type="ECO:0000256" key="4">
    <source>
        <dbReference type="HAMAP-Rule" id="MF_00094"/>
    </source>
</evidence>
<dbReference type="PROSITE" id="PS00745">
    <property type="entry name" value="RF_PROK_I"/>
    <property type="match status" value="1"/>
</dbReference>
<dbReference type="GO" id="GO:0016149">
    <property type="term" value="F:translation release factor activity, codon specific"/>
    <property type="evidence" value="ECO:0007669"/>
    <property type="project" value="UniProtKB-UniRule"/>
</dbReference>
<dbReference type="HAMAP" id="MF_00094">
    <property type="entry name" value="Rel_fac_2"/>
    <property type="match status" value="1"/>
</dbReference>
<dbReference type="PANTHER" id="PTHR43116:SF3">
    <property type="entry name" value="CLASS I PEPTIDE CHAIN RELEASE FACTOR"/>
    <property type="match status" value="1"/>
</dbReference>
<reference evidence="7" key="1">
    <citation type="submission" date="2024-01" db="EMBL/GenBank/DDBJ databases">
        <title>The first autotrophic representatives of the genus Thermodesulfovibrio.</title>
        <authorList>
            <person name="Maltseva A.I."/>
            <person name="Elcheninov A.G."/>
            <person name="Kublanov I.V."/>
            <person name="Lebedinsky A.V."/>
            <person name="Frolov E.N."/>
        </authorList>
    </citation>
    <scope>NUCLEOTIDE SEQUENCE</scope>
    <source>
        <strain evidence="7">3907-1M</strain>
    </source>
</reference>
<dbReference type="Pfam" id="PF00472">
    <property type="entry name" value="RF-1"/>
    <property type="match status" value="1"/>
</dbReference>
<dbReference type="SUPFAM" id="SSF75620">
    <property type="entry name" value="Release factor"/>
    <property type="match status" value="1"/>
</dbReference>
<dbReference type="Gene3D" id="3.30.160.20">
    <property type="match status" value="1"/>
</dbReference>
<sequence length="370" mass="42655">MVTYEDLKVVLKETKERIFSLRGCLEIDKLKKRLEDLDKELQKKETWQNIEKIKEIQKEKNRLSEVIEPIENITDRFLYIEEAFSIAESEEEGYLLLKDLESEIENIKSQIDSLEIQLLLNGEHDKNNAIVSIHPGAGGTESQDWAEILLRMYLRWAEKKGFKVEIIDLQAGEEAGIKDVTFTVEGQYAYGYLKSESGVHRLVRISPFDANKRRHTSFAAVSVLPEIENDIKVEIRDEDLRIDTFRASGAGGQHVNKVSSAVRIVHIPTGIIVTSQTERSQHRNREIAMKILKSKLYVLLQKEQENKIKSIAGDKKEIGWGNQIRSYILHPYRLIKDHRTDVEVYNVEEVLDGDIDIFIEAYLKKFASVS</sequence>
<gene>
    <name evidence="4 7" type="primary">prfB</name>
    <name evidence="7" type="ORF">V4D30_08050</name>
</gene>
<dbReference type="KEGG" id="taut:V4D30_08050"/>
<dbReference type="Pfam" id="PF03462">
    <property type="entry name" value="PCRF"/>
    <property type="match status" value="1"/>
</dbReference>
<dbReference type="NCBIfam" id="TIGR00020">
    <property type="entry name" value="prfB"/>
    <property type="match status" value="1"/>
</dbReference>
<evidence type="ECO:0000259" key="6">
    <source>
        <dbReference type="PROSITE" id="PS00745"/>
    </source>
</evidence>
<proteinExistence type="inferred from homology"/>
<accession>A0AAU8GYD2</accession>
<dbReference type="SMART" id="SM00937">
    <property type="entry name" value="PCRF"/>
    <property type="match status" value="1"/>
</dbReference>
<dbReference type="InterPro" id="IPR045853">
    <property type="entry name" value="Pep_chain_release_fac_I_sf"/>
</dbReference>
<comment type="function">
    <text evidence="4">Peptide chain release factor 2 directs the termination of translation in response to the peptide chain termination codons UGA and UAA.</text>
</comment>
<dbReference type="InterPro" id="IPR004374">
    <property type="entry name" value="PrfB"/>
</dbReference>
<comment type="subcellular location">
    <subcellularLocation>
        <location evidence="4">Cytoplasm</location>
    </subcellularLocation>
</comment>
<keyword evidence="3 4" id="KW-0648">Protein biosynthesis</keyword>
<evidence type="ECO:0000256" key="2">
    <source>
        <dbReference type="ARBA" id="ARBA00022481"/>
    </source>
</evidence>
<dbReference type="FunFam" id="3.30.160.20:FF:000004">
    <property type="entry name" value="Peptide chain release factor 1"/>
    <property type="match status" value="1"/>
</dbReference>
<feature type="domain" description="Prokaryotic-type class I peptide chain release factors" evidence="6">
    <location>
        <begin position="246"/>
        <end position="262"/>
    </location>
</feature>